<dbReference type="InterPro" id="IPR000757">
    <property type="entry name" value="Beta-glucanase-like"/>
</dbReference>
<evidence type="ECO:0000313" key="3">
    <source>
        <dbReference type="EMBL" id="RED75413.1"/>
    </source>
</evidence>
<accession>A0A3D9JMV4</accession>
<organism evidence="3 4">
    <name type="scientific">Cohnella phaseoli</name>
    <dbReference type="NCBI Taxonomy" id="456490"/>
    <lineage>
        <taxon>Bacteria</taxon>
        <taxon>Bacillati</taxon>
        <taxon>Bacillota</taxon>
        <taxon>Bacilli</taxon>
        <taxon>Bacillales</taxon>
        <taxon>Paenibacillaceae</taxon>
        <taxon>Cohnella</taxon>
    </lineage>
</organism>
<dbReference type="PANTHER" id="PTHR10963">
    <property type="entry name" value="GLYCOSYL HYDROLASE-RELATED"/>
    <property type="match status" value="1"/>
</dbReference>
<dbReference type="SUPFAM" id="SSF49899">
    <property type="entry name" value="Concanavalin A-like lectins/glucanases"/>
    <property type="match status" value="1"/>
</dbReference>
<dbReference type="AlphaFoldDB" id="A0A3D9JMV4"/>
<dbReference type="GO" id="GO:0005975">
    <property type="term" value="P:carbohydrate metabolic process"/>
    <property type="evidence" value="ECO:0007669"/>
    <property type="project" value="InterPro"/>
</dbReference>
<comment type="caution">
    <text evidence="3">The sequence shown here is derived from an EMBL/GenBank/DDBJ whole genome shotgun (WGS) entry which is preliminary data.</text>
</comment>
<gene>
    <name evidence="3" type="ORF">DFP98_11528</name>
</gene>
<evidence type="ECO:0000313" key="4">
    <source>
        <dbReference type="Proteomes" id="UP000256977"/>
    </source>
</evidence>
<dbReference type="InterPro" id="IPR013320">
    <property type="entry name" value="ConA-like_dom_sf"/>
</dbReference>
<evidence type="ECO:0000256" key="1">
    <source>
        <dbReference type="ARBA" id="ARBA00006865"/>
    </source>
</evidence>
<dbReference type="PROSITE" id="PS51762">
    <property type="entry name" value="GH16_2"/>
    <property type="match status" value="1"/>
</dbReference>
<keyword evidence="3" id="KW-0378">Hydrolase</keyword>
<dbReference type="CDD" id="cd08023">
    <property type="entry name" value="GH16_laminarinase_like"/>
    <property type="match status" value="1"/>
</dbReference>
<comment type="similarity">
    <text evidence="1">Belongs to the glycosyl hydrolase 16 family.</text>
</comment>
<keyword evidence="4" id="KW-1185">Reference proteome</keyword>
<name>A0A3D9JMV4_9BACL</name>
<dbReference type="Proteomes" id="UP000256977">
    <property type="component" value="Unassembled WGS sequence"/>
</dbReference>
<dbReference type="RefSeq" id="WP_181917787.1">
    <property type="nucleotide sequence ID" value="NZ_QRDZ01000015.1"/>
</dbReference>
<sequence length="249" mass="28493">MNKLIWQQDFTQQGADLSAWNIRKGNDLLDEEGNAIQPGWGNGEQQFYTGNSENLYLDENGLNLRACRETVVAEDGRSFGYTSVRMDTKDRFFFCYGRLTVRAKLPVGQGLWPAIWLMPQHRAYGDWPASGEIDMMEAKGRLPDHVFGTLHYGKDWANKKIDEFSYRFDNGGTIAEFRDYVLEWSADSMRWIVDGHCYAERRLEPGVMPFDQPFYLVLNLAVGGWFDNVPVDESALPGVMTVSGIWVHQ</sequence>
<reference evidence="3 4" key="1">
    <citation type="submission" date="2018-07" db="EMBL/GenBank/DDBJ databases">
        <title>Genomic Encyclopedia of Type Strains, Phase III (KMG-III): the genomes of soil and plant-associated and newly described type strains.</title>
        <authorList>
            <person name="Whitman W."/>
        </authorList>
    </citation>
    <scope>NUCLEOTIDE SEQUENCE [LARGE SCALE GENOMIC DNA]</scope>
    <source>
        <strain evidence="3 4">CECT 7287</strain>
    </source>
</reference>
<proteinExistence type="inferred from homology"/>
<protein>
    <submittedName>
        <fullName evidence="3">Glycosyl hydrolase family 16</fullName>
    </submittedName>
</protein>
<feature type="domain" description="GH16" evidence="2">
    <location>
        <begin position="4"/>
        <end position="249"/>
    </location>
</feature>
<dbReference type="GO" id="GO:0004553">
    <property type="term" value="F:hydrolase activity, hydrolyzing O-glycosyl compounds"/>
    <property type="evidence" value="ECO:0007669"/>
    <property type="project" value="InterPro"/>
</dbReference>
<dbReference type="InterPro" id="IPR050546">
    <property type="entry name" value="Glycosyl_Hydrlase_16"/>
</dbReference>
<dbReference type="Pfam" id="PF00722">
    <property type="entry name" value="Glyco_hydro_16"/>
    <property type="match status" value="1"/>
</dbReference>
<dbReference type="PANTHER" id="PTHR10963:SF55">
    <property type="entry name" value="GLYCOSIDE HYDROLASE FAMILY 16 PROTEIN"/>
    <property type="match status" value="1"/>
</dbReference>
<dbReference type="Gene3D" id="2.60.120.200">
    <property type="match status" value="1"/>
</dbReference>
<dbReference type="EMBL" id="QRDZ01000015">
    <property type="protein sequence ID" value="RED75413.1"/>
    <property type="molecule type" value="Genomic_DNA"/>
</dbReference>
<evidence type="ECO:0000259" key="2">
    <source>
        <dbReference type="PROSITE" id="PS51762"/>
    </source>
</evidence>